<keyword evidence="2" id="KW-0614">Plasmid</keyword>
<protein>
    <submittedName>
        <fullName evidence="2">Uncharacterized protein</fullName>
    </submittedName>
</protein>
<evidence type="ECO:0000313" key="3">
    <source>
        <dbReference type="Proteomes" id="UP000076929"/>
    </source>
</evidence>
<gene>
    <name evidence="2" type="ORF">ccrud_14200</name>
</gene>
<evidence type="ECO:0000256" key="1">
    <source>
        <dbReference type="SAM" id="MobiDB-lite"/>
    </source>
</evidence>
<proteinExistence type="predicted"/>
<dbReference type="EMBL" id="CP015623">
    <property type="protein sequence ID" value="ANE05489.1"/>
    <property type="molecule type" value="Genomic_DNA"/>
</dbReference>
<dbReference type="KEGG" id="ccjz:ccrud_14200"/>
<dbReference type="RefSeq" id="WP_066570225.1">
    <property type="nucleotide sequence ID" value="NZ_CP015623.1"/>
</dbReference>
<organism evidence="2 3">
    <name type="scientific">Corynebacterium crudilactis</name>
    <dbReference type="NCBI Taxonomy" id="1652495"/>
    <lineage>
        <taxon>Bacteria</taxon>
        <taxon>Bacillati</taxon>
        <taxon>Actinomycetota</taxon>
        <taxon>Actinomycetes</taxon>
        <taxon>Mycobacteriales</taxon>
        <taxon>Corynebacteriaceae</taxon>
        <taxon>Corynebacterium</taxon>
    </lineage>
</organism>
<evidence type="ECO:0000313" key="2">
    <source>
        <dbReference type="EMBL" id="ANE05489.1"/>
    </source>
</evidence>
<name>A0A172QXQ5_9CORY</name>
<sequence length="251" mass="28456">MNLPGTYSHLKAALDDSALASTEYQLHFAATLGKTPRWQLHSDGTAEFLTRTGHILTAHIHPIGVFHNKIWTWAWADTHITDRHTDAALQVRDFGLQYNINILTRTSFNLGDWRTLITPNQLVTAPKIIHRIWRHFAFPMPDGSILYAALTTPNLDLPAPTTQGIAQTLRTTPNLVPVTKKRRALISYANIRSIVRQERRTSHTMRLHTDTGSVDVSWPHDEYVIATAPRTRPCDNDPHENQHTPTPPQRP</sequence>
<accession>A0A172QXQ5</accession>
<dbReference type="Proteomes" id="UP000076929">
    <property type="component" value="Plasmid pCRULAC1"/>
</dbReference>
<keyword evidence="3" id="KW-1185">Reference proteome</keyword>
<geneLocation type="plasmid" evidence="2 3">
    <name>pCRULAC1</name>
</geneLocation>
<reference evidence="2 3" key="1">
    <citation type="submission" date="2016-05" db="EMBL/GenBank/DDBJ databases">
        <title>Complete genome sequence of Corynebacterium crudilactis, a new Corynebacterium species isolated from raw cow's milk.</title>
        <authorList>
            <person name="Christian R."/>
            <person name="Zimmermann J."/>
            <person name="Lipski A."/>
            <person name="Kalinowski J."/>
        </authorList>
    </citation>
    <scope>NUCLEOTIDE SEQUENCE [LARGE SCALE GENOMIC DNA]</scope>
    <source>
        <strain evidence="2 3">JZ16</strain>
        <plasmid evidence="2 3">pCRULAC1</plasmid>
    </source>
</reference>
<dbReference type="InterPro" id="IPR049249">
    <property type="entry name" value="DUF6882"/>
</dbReference>
<dbReference type="Pfam" id="PF21813">
    <property type="entry name" value="DUF6882"/>
    <property type="match status" value="1"/>
</dbReference>
<feature type="compositionally biased region" description="Basic and acidic residues" evidence="1">
    <location>
        <begin position="232"/>
        <end position="242"/>
    </location>
</feature>
<dbReference type="AlphaFoldDB" id="A0A172QXQ5"/>
<feature type="region of interest" description="Disordered" evidence="1">
    <location>
        <begin position="229"/>
        <end position="251"/>
    </location>
</feature>